<dbReference type="Proteomes" id="UP001501844">
    <property type="component" value="Unassembled WGS sequence"/>
</dbReference>
<protein>
    <submittedName>
        <fullName evidence="1">Uncharacterized protein</fullName>
    </submittedName>
</protein>
<accession>A0ABP8FUA8</accession>
<comment type="caution">
    <text evidence="1">The sequence shown here is derived from an EMBL/GenBank/DDBJ whole genome shotgun (WGS) entry which is preliminary data.</text>
</comment>
<reference evidence="2" key="1">
    <citation type="journal article" date="2019" name="Int. J. Syst. Evol. Microbiol.">
        <title>The Global Catalogue of Microorganisms (GCM) 10K type strain sequencing project: providing services to taxonomists for standard genome sequencing and annotation.</title>
        <authorList>
            <consortium name="The Broad Institute Genomics Platform"/>
            <consortium name="The Broad Institute Genome Sequencing Center for Infectious Disease"/>
            <person name="Wu L."/>
            <person name="Ma J."/>
        </authorList>
    </citation>
    <scope>NUCLEOTIDE SEQUENCE [LARGE SCALE GENOMIC DNA]</scope>
    <source>
        <strain evidence="2">JCM 17917</strain>
    </source>
</reference>
<name>A0ABP8FUA8_9BACT</name>
<gene>
    <name evidence="1" type="ORF">GCM10023183_29190</name>
</gene>
<evidence type="ECO:0000313" key="1">
    <source>
        <dbReference type="EMBL" id="GAA4310889.1"/>
    </source>
</evidence>
<sequence length="184" mass="21200">MISNVPSLNQFINYLDGQKTMKEQLVLLFQLLFLGFLCLGQDKSIPRYWVNKDIEWKKTNTGDPELDSIVEATTINAIIFHPVGKFIMLSSNGGQWGDSTHQYADIFRIYKGTWKNKTSNVLELSYTLIRENLNNESPTTTVILDLDKNEFEFEGLNYIKGDKLTSKTKQRLDNFALHVKSKKK</sequence>
<keyword evidence="2" id="KW-1185">Reference proteome</keyword>
<evidence type="ECO:0000313" key="2">
    <source>
        <dbReference type="Proteomes" id="UP001501844"/>
    </source>
</evidence>
<proteinExistence type="predicted"/>
<dbReference type="EMBL" id="BAABGX010000002">
    <property type="protein sequence ID" value="GAA4310889.1"/>
    <property type="molecule type" value="Genomic_DNA"/>
</dbReference>
<organism evidence="1 2">
    <name type="scientific">Nibribacter koreensis</name>
    <dbReference type="NCBI Taxonomy" id="1084519"/>
    <lineage>
        <taxon>Bacteria</taxon>
        <taxon>Pseudomonadati</taxon>
        <taxon>Bacteroidota</taxon>
        <taxon>Cytophagia</taxon>
        <taxon>Cytophagales</taxon>
        <taxon>Hymenobacteraceae</taxon>
        <taxon>Nibribacter</taxon>
    </lineage>
</organism>